<comment type="caution">
    <text evidence="1">The sequence shown here is derived from an EMBL/GenBank/DDBJ whole genome shotgun (WGS) entry which is preliminary data.</text>
</comment>
<accession>A0A7Y6QB27</accession>
<evidence type="ECO:0000313" key="1">
    <source>
        <dbReference type="EMBL" id="NVD42311.1"/>
    </source>
</evidence>
<dbReference type="EMBL" id="JABWDU010000008">
    <property type="protein sequence ID" value="NVD42311.1"/>
    <property type="molecule type" value="Genomic_DNA"/>
</dbReference>
<reference evidence="1 2" key="1">
    <citation type="submission" date="2020-06" db="EMBL/GenBank/DDBJ databases">
        <authorList>
            <person name="Grouzdev D.S."/>
        </authorList>
    </citation>
    <scope>NUCLEOTIDE SEQUENCE [LARGE SCALE GENOMIC DNA]</scope>
    <source>
        <strain evidence="1 2">HO-A22</strain>
    </source>
</reference>
<proteinExistence type="predicted"/>
<dbReference type="Proteomes" id="UP000520198">
    <property type="component" value="Unassembled WGS sequence"/>
</dbReference>
<protein>
    <submittedName>
        <fullName evidence="1">Uncharacterized protein</fullName>
    </submittedName>
</protein>
<dbReference type="AlphaFoldDB" id="A0A7Y6QB27"/>
<organism evidence="1 2">
    <name type="scientific">Ensifer oleiphilus</name>
    <dbReference type="NCBI Taxonomy" id="2742698"/>
    <lineage>
        <taxon>Bacteria</taxon>
        <taxon>Pseudomonadati</taxon>
        <taxon>Pseudomonadota</taxon>
        <taxon>Alphaproteobacteria</taxon>
        <taxon>Hyphomicrobiales</taxon>
        <taxon>Rhizobiaceae</taxon>
        <taxon>Sinorhizobium/Ensifer group</taxon>
        <taxon>Ensifer</taxon>
    </lineage>
</organism>
<dbReference type="RefSeq" id="WP_176355671.1">
    <property type="nucleotide sequence ID" value="NZ_JABWDU010000008.1"/>
</dbReference>
<sequence length="49" mass="4944">MPATFAGDKTIDSASFDLSIDNVTGVNALTLGVMPSPGGTVRATVTAKF</sequence>
<evidence type="ECO:0000313" key="2">
    <source>
        <dbReference type="Proteomes" id="UP000520198"/>
    </source>
</evidence>
<keyword evidence="2" id="KW-1185">Reference proteome</keyword>
<gene>
    <name evidence="1" type="ORF">HT585_25915</name>
</gene>
<name>A0A7Y6QB27_9HYPH</name>